<feature type="binding site" evidence="11">
    <location>
        <position position="492"/>
    </location>
    <ligand>
        <name>Ca(2+)</name>
        <dbReference type="ChEBI" id="CHEBI:29108"/>
    </ligand>
</feature>
<dbReference type="OrthoDB" id="8118055at2759"/>
<dbReference type="GO" id="GO:0005509">
    <property type="term" value="F:calcium ion binding"/>
    <property type="evidence" value="ECO:0007669"/>
    <property type="project" value="InterPro"/>
</dbReference>
<evidence type="ECO:0000256" key="3">
    <source>
        <dbReference type="ARBA" id="ARBA00007658"/>
    </source>
</evidence>
<keyword evidence="16" id="KW-1185">Reference proteome</keyword>
<dbReference type="SUPFAM" id="SSF48225">
    <property type="entry name" value="Seven-hairpin glycosidases"/>
    <property type="match status" value="1"/>
</dbReference>
<evidence type="ECO:0000256" key="8">
    <source>
        <dbReference type="ARBA" id="ARBA00047669"/>
    </source>
</evidence>
<dbReference type="GO" id="GO:0036503">
    <property type="term" value="P:ERAD pathway"/>
    <property type="evidence" value="ECO:0007669"/>
    <property type="project" value="UniProtKB-ARBA"/>
</dbReference>
<feature type="signal peptide" evidence="14">
    <location>
        <begin position="1"/>
        <end position="24"/>
    </location>
</feature>
<comment type="catalytic activity">
    <reaction evidence="8">
        <text>N(4)-(alpha-D-Man-(1-&gt;2)-alpha-D-Man-(1-&gt;2)-alpha-D-Man-(1-&gt;3)-[alpha-D-Man-(1-&gt;3)-[alpha-D-Man-(1-&gt;2)-alpha-D-Man-(1-&gt;6)]-alpha-D-Man-(1-&gt;6)]-beta-D-Man-(1-&gt;4)-beta-D-GlcNAc-(1-&gt;4)-beta-D-GlcNAc)-L-asparaginyl-[protein] (N-glucan mannose isomer 8A1,2,3B1,3) + 3 H2O = N(4)-(alpha-D-Man-(1-&gt;3)-[alpha-D-Man-(1-&gt;3)-[alpha-D-Man-(1-&gt;6)]-alpha-D-Man-(1-&gt;6)]-beta-D-Man-(1-&gt;4)-beta-D-GlcNAc-(1-&gt;4)-beta-D-GlcNAc)-L-asparaginyl-[protein] (N-glucan mannose isomer 5A1,2) + 3 beta-D-mannose</text>
        <dbReference type="Rhea" id="RHEA:56028"/>
        <dbReference type="Rhea" id="RHEA-COMP:14358"/>
        <dbReference type="Rhea" id="RHEA-COMP:14367"/>
        <dbReference type="ChEBI" id="CHEBI:15377"/>
        <dbReference type="ChEBI" id="CHEBI:28563"/>
        <dbReference type="ChEBI" id="CHEBI:59087"/>
        <dbReference type="ChEBI" id="CHEBI:60628"/>
        <dbReference type="EC" id="3.2.1.113"/>
    </reaction>
</comment>
<dbReference type="EC" id="3.2.1.-" evidence="13"/>
<keyword evidence="13" id="KW-0326">Glycosidase</keyword>
<evidence type="ECO:0000256" key="2">
    <source>
        <dbReference type="ARBA" id="ARBA00004922"/>
    </source>
</evidence>
<dbReference type="GO" id="GO:0005783">
    <property type="term" value="C:endoplasmic reticulum"/>
    <property type="evidence" value="ECO:0007669"/>
    <property type="project" value="TreeGrafter"/>
</dbReference>
<evidence type="ECO:0000256" key="11">
    <source>
        <dbReference type="PIRSR" id="PIRSR601382-2"/>
    </source>
</evidence>
<evidence type="ECO:0000256" key="9">
    <source>
        <dbReference type="ARBA" id="ARBA00048605"/>
    </source>
</evidence>
<comment type="pathway">
    <text evidence="2">Protein modification; protein glycosylation.</text>
</comment>
<feature type="active site" description="Proton donor" evidence="10">
    <location>
        <position position="116"/>
    </location>
</feature>
<evidence type="ECO:0000313" key="15">
    <source>
        <dbReference type="EMBL" id="KAJ1984254.1"/>
    </source>
</evidence>
<dbReference type="InterPro" id="IPR050749">
    <property type="entry name" value="Glycosyl_Hydrolase_47"/>
</dbReference>
<feature type="disulfide bond" evidence="12">
    <location>
        <begin position="309"/>
        <end position="338"/>
    </location>
</feature>
<feature type="chain" id="PRO_5040793654" description="alpha-1,2-Mannosidase" evidence="14">
    <location>
        <begin position="25"/>
        <end position="501"/>
    </location>
</feature>
<evidence type="ECO:0000256" key="7">
    <source>
        <dbReference type="ARBA" id="ARBA00023157"/>
    </source>
</evidence>
<dbReference type="InterPro" id="IPR012341">
    <property type="entry name" value="6hp_glycosidase-like_sf"/>
</dbReference>
<organism evidence="15 16">
    <name type="scientific">Dimargaris verticillata</name>
    <dbReference type="NCBI Taxonomy" id="2761393"/>
    <lineage>
        <taxon>Eukaryota</taxon>
        <taxon>Fungi</taxon>
        <taxon>Fungi incertae sedis</taxon>
        <taxon>Zoopagomycota</taxon>
        <taxon>Kickxellomycotina</taxon>
        <taxon>Dimargaritomycetes</taxon>
        <taxon>Dimargaritales</taxon>
        <taxon>Dimargaritaceae</taxon>
        <taxon>Dimargaris</taxon>
    </lineage>
</organism>
<gene>
    <name evidence="15" type="ORF">H4R34_000766</name>
</gene>
<dbReference type="Pfam" id="PF01532">
    <property type="entry name" value="Glyco_hydro_47"/>
    <property type="match status" value="1"/>
</dbReference>
<protein>
    <recommendedName>
        <fullName evidence="13">alpha-1,2-Mannosidase</fullName>
        <ecNumber evidence="13">3.2.1.-</ecNumber>
    </recommendedName>
</protein>
<comment type="similarity">
    <text evidence="3 13">Belongs to the glycosyl hydrolase 47 family.</text>
</comment>
<evidence type="ECO:0000256" key="10">
    <source>
        <dbReference type="PIRSR" id="PIRSR601382-1"/>
    </source>
</evidence>
<dbReference type="AlphaFoldDB" id="A0A9W8BCN2"/>
<sequence length="501" mass="56494">MTHLIKYGCLALAFASLWAMPGQAQTENVVGDVNAYRRNHVRQTLKRAWDAYMEHAAGYDELLPVSRGAVNNLSVTPVDALDSLWMMGLKREFQEACNIVAKIDFSKASEPVSFFETGIRVLGGLLSAHEMSGNWMLLEKAVEIGDLLLIAFDTPTGFPKSRLDLSKKLAYGTRVLLAEVGTIQLEFAKLSQFTRNPKYDRAAQRVIHRLDRLRTDYPGLIPAHLDAESGQAMSDLYTFGAMGDSYYEYLIKYAVLTDRKHGLHGQMYTKAINSMKLVMLTTAANHPDDWYLPELHGNRVDSRMHHLTCFAPGMLALGSHFLGVRDDMDVAKQLMKTCIKFYRNTATGLGPESVKFNLALAFDGTPESNGTAALAAGELTTVEVADYRDRGYTVDNRSYQLRPETIESLLYLYRLTGNPIYQSMGWDAYKALERFTRAPAGYATIKDVETARRRDNQYDAMPSFFLAETLKYLFLLFSDKDVYSLDDYVFNTEAHPFKIIR</sequence>
<evidence type="ECO:0000256" key="1">
    <source>
        <dbReference type="ARBA" id="ARBA00001913"/>
    </source>
</evidence>
<dbReference type="GO" id="GO:0004571">
    <property type="term" value="F:mannosyl-oligosaccharide 1,2-alpha-mannosidase activity"/>
    <property type="evidence" value="ECO:0007669"/>
    <property type="project" value="UniProtKB-EC"/>
</dbReference>
<dbReference type="PANTHER" id="PTHR11742:SF55">
    <property type="entry name" value="ENDOPLASMIC RETICULUM MANNOSYL-OLIGOSACCHARIDE 1,2-ALPHA-MANNOSIDASE"/>
    <property type="match status" value="1"/>
</dbReference>
<comment type="cofactor">
    <cofactor evidence="1 11">
        <name>Ca(2+)</name>
        <dbReference type="ChEBI" id="CHEBI:29108"/>
    </cofactor>
</comment>
<feature type="active site" description="Proton donor" evidence="10">
    <location>
        <position position="352"/>
    </location>
</feature>
<comment type="caution">
    <text evidence="15">The sequence shown here is derived from an EMBL/GenBank/DDBJ whole genome shotgun (WGS) entry which is preliminary data.</text>
</comment>
<evidence type="ECO:0000256" key="6">
    <source>
        <dbReference type="ARBA" id="ARBA00022837"/>
    </source>
</evidence>
<accession>A0A9W8BCN2</accession>
<name>A0A9W8BCN2_9FUNG</name>
<evidence type="ECO:0000256" key="14">
    <source>
        <dbReference type="SAM" id="SignalP"/>
    </source>
</evidence>
<keyword evidence="14" id="KW-0732">Signal</keyword>
<keyword evidence="6 11" id="KW-0106">Calcium</keyword>
<keyword evidence="7 12" id="KW-1015">Disulfide bond</keyword>
<dbReference type="GO" id="GO:0005975">
    <property type="term" value="P:carbohydrate metabolic process"/>
    <property type="evidence" value="ECO:0007669"/>
    <property type="project" value="InterPro"/>
</dbReference>
<dbReference type="PRINTS" id="PR00747">
    <property type="entry name" value="GLYHDRLASE47"/>
</dbReference>
<dbReference type="PANTHER" id="PTHR11742">
    <property type="entry name" value="MANNOSYL-OLIGOSACCHARIDE ALPHA-1,2-MANNOSIDASE-RELATED"/>
    <property type="match status" value="1"/>
</dbReference>
<dbReference type="InterPro" id="IPR001382">
    <property type="entry name" value="Glyco_hydro_47"/>
</dbReference>
<dbReference type="GO" id="GO:0016020">
    <property type="term" value="C:membrane"/>
    <property type="evidence" value="ECO:0007669"/>
    <property type="project" value="InterPro"/>
</dbReference>
<evidence type="ECO:0000256" key="5">
    <source>
        <dbReference type="ARBA" id="ARBA00022801"/>
    </source>
</evidence>
<dbReference type="InterPro" id="IPR036026">
    <property type="entry name" value="Seven-hairpin_glycosidases"/>
</dbReference>
<evidence type="ECO:0000256" key="4">
    <source>
        <dbReference type="ARBA" id="ARBA00022723"/>
    </source>
</evidence>
<dbReference type="Proteomes" id="UP001151582">
    <property type="component" value="Unassembled WGS sequence"/>
</dbReference>
<feature type="active site" evidence="10">
    <location>
        <position position="244"/>
    </location>
</feature>
<evidence type="ECO:0000256" key="13">
    <source>
        <dbReference type="RuleBase" id="RU361193"/>
    </source>
</evidence>
<feature type="active site" evidence="10">
    <location>
        <position position="404"/>
    </location>
</feature>
<dbReference type="Gene3D" id="1.50.10.10">
    <property type="match status" value="1"/>
</dbReference>
<reference evidence="15" key="1">
    <citation type="submission" date="2022-07" db="EMBL/GenBank/DDBJ databases">
        <title>Phylogenomic reconstructions and comparative analyses of Kickxellomycotina fungi.</title>
        <authorList>
            <person name="Reynolds N.K."/>
            <person name="Stajich J.E."/>
            <person name="Barry K."/>
            <person name="Grigoriev I.V."/>
            <person name="Crous P."/>
            <person name="Smith M.E."/>
        </authorList>
    </citation>
    <scope>NUCLEOTIDE SEQUENCE</scope>
    <source>
        <strain evidence="15">RSA 567</strain>
    </source>
</reference>
<keyword evidence="4 11" id="KW-0479">Metal-binding</keyword>
<evidence type="ECO:0000313" key="16">
    <source>
        <dbReference type="Proteomes" id="UP001151582"/>
    </source>
</evidence>
<proteinExistence type="inferred from homology"/>
<dbReference type="EMBL" id="JANBQB010000025">
    <property type="protein sequence ID" value="KAJ1984254.1"/>
    <property type="molecule type" value="Genomic_DNA"/>
</dbReference>
<comment type="catalytic activity">
    <reaction evidence="9">
        <text>N(4)-(alpha-D-Man-(1-&gt;2)-alpha-D-Man-(1-&gt;2)-alpha-D-Man-(1-&gt;3)-[alpha-D-Man-(1-&gt;2)-alpha-D-Man-(1-&gt;3)-[alpha-D-Man-(1-&gt;2)-alpha-D-Man-(1-&gt;6)]-alpha-D-Man-(1-&gt;6)]-beta-D-Man-(1-&gt;4)-beta-D-GlcNAc-(1-&gt;4)-beta-D-GlcNAc)-L-asparaginyl-[protein] (N-glucan mannose isomer 9A1,2,3B1,2,3) + 4 H2O = N(4)-(alpha-D-Man-(1-&gt;3)-[alpha-D-Man-(1-&gt;3)-[alpha-D-Man-(1-&gt;6)]-alpha-D-Man-(1-&gt;6)]-beta-D-Man-(1-&gt;4)-beta-D-GlcNAc-(1-&gt;4)-beta-D-GlcNAc)-L-asparaginyl-[protein] (N-glucan mannose isomer 5A1,2) + 4 beta-D-mannose</text>
        <dbReference type="Rhea" id="RHEA:56008"/>
        <dbReference type="Rhea" id="RHEA-COMP:14356"/>
        <dbReference type="Rhea" id="RHEA-COMP:14367"/>
        <dbReference type="ChEBI" id="CHEBI:15377"/>
        <dbReference type="ChEBI" id="CHEBI:28563"/>
        <dbReference type="ChEBI" id="CHEBI:59087"/>
        <dbReference type="ChEBI" id="CHEBI:139493"/>
        <dbReference type="EC" id="3.2.1.113"/>
    </reaction>
</comment>
<evidence type="ECO:0000256" key="12">
    <source>
        <dbReference type="PIRSR" id="PIRSR601382-3"/>
    </source>
</evidence>
<keyword evidence="5 13" id="KW-0378">Hydrolase</keyword>